<feature type="region of interest" description="Disordered" evidence="1">
    <location>
        <begin position="127"/>
        <end position="160"/>
    </location>
</feature>
<keyword evidence="2" id="KW-0732">Signal</keyword>
<gene>
    <name evidence="3" type="ORF">CVIRNUC_009473</name>
</gene>
<proteinExistence type="predicted"/>
<protein>
    <recommendedName>
        <fullName evidence="5">Extracellular protein</fullName>
    </recommendedName>
</protein>
<keyword evidence="4" id="KW-1185">Reference proteome</keyword>
<evidence type="ECO:0000313" key="3">
    <source>
        <dbReference type="EMBL" id="CAK0786260.1"/>
    </source>
</evidence>
<evidence type="ECO:0008006" key="5">
    <source>
        <dbReference type="Google" id="ProtNLM"/>
    </source>
</evidence>
<comment type="caution">
    <text evidence="3">The sequence shown here is derived from an EMBL/GenBank/DDBJ whole genome shotgun (WGS) entry which is preliminary data.</text>
</comment>
<accession>A0AAV1IJR2</accession>
<dbReference type="Proteomes" id="UP001314263">
    <property type="component" value="Unassembled WGS sequence"/>
</dbReference>
<organism evidence="3 4">
    <name type="scientific">Coccomyxa viridis</name>
    <dbReference type="NCBI Taxonomy" id="1274662"/>
    <lineage>
        <taxon>Eukaryota</taxon>
        <taxon>Viridiplantae</taxon>
        <taxon>Chlorophyta</taxon>
        <taxon>core chlorophytes</taxon>
        <taxon>Trebouxiophyceae</taxon>
        <taxon>Trebouxiophyceae incertae sedis</taxon>
        <taxon>Coccomyxaceae</taxon>
        <taxon>Coccomyxa</taxon>
    </lineage>
</organism>
<feature type="signal peptide" evidence="2">
    <location>
        <begin position="1"/>
        <end position="20"/>
    </location>
</feature>
<evidence type="ECO:0000313" key="4">
    <source>
        <dbReference type="Proteomes" id="UP001314263"/>
    </source>
</evidence>
<evidence type="ECO:0000256" key="1">
    <source>
        <dbReference type="SAM" id="MobiDB-lite"/>
    </source>
</evidence>
<dbReference type="PROSITE" id="PS51257">
    <property type="entry name" value="PROKAR_LIPOPROTEIN"/>
    <property type="match status" value="1"/>
</dbReference>
<feature type="chain" id="PRO_5043359537" description="Extracellular protein" evidence="2">
    <location>
        <begin position="21"/>
        <end position="308"/>
    </location>
</feature>
<reference evidence="3 4" key="1">
    <citation type="submission" date="2023-10" db="EMBL/GenBank/DDBJ databases">
        <authorList>
            <person name="Maclean D."/>
            <person name="Macfadyen A."/>
        </authorList>
    </citation>
    <scope>NUCLEOTIDE SEQUENCE [LARGE SCALE GENOMIC DNA]</scope>
</reference>
<feature type="region of interest" description="Disordered" evidence="1">
    <location>
        <begin position="65"/>
        <end position="84"/>
    </location>
</feature>
<evidence type="ECO:0000256" key="2">
    <source>
        <dbReference type="SAM" id="SignalP"/>
    </source>
</evidence>
<dbReference type="AlphaFoldDB" id="A0AAV1IJR2"/>
<sequence length="308" mass="32305">MCRPLVGVPVLLLLLTGAACRSILQDSGSTEPSSFAAKKNTNTETLTSADAATRQALQNQKTVQLQGKQTQLKPHSTQKKTLQQVNADAPTYTDDSTGVSVKPVASSQVVSNKSSGAQADGTANAASNTVTASATPAASQQVVGQSDPRAAQQAVAKADPTAEQAVIGSTGALDQDQISGDTISQLVGVRIATPFFGTGFNFCVDRYFSSFPKVGIVIPNPAIWLLPEFQDLATSLSTTLSLPNDASLLHGAYVEPTSDGFLIQLPSLQPSQLPDLGLRYGIQIGQAFGWDFGYGIIKDICFIDFVIV</sequence>
<dbReference type="EMBL" id="CAUYUE010000014">
    <property type="protein sequence ID" value="CAK0786260.1"/>
    <property type="molecule type" value="Genomic_DNA"/>
</dbReference>
<name>A0AAV1IJR2_9CHLO</name>
<feature type="compositionally biased region" description="Low complexity" evidence="1">
    <location>
        <begin position="127"/>
        <end position="143"/>
    </location>
</feature>